<feature type="active site" description="Proton donor" evidence="6">
    <location>
        <position position="466"/>
    </location>
</feature>
<keyword evidence="5" id="KW-0326">Glycosidase</keyword>
<evidence type="ECO:0000256" key="1">
    <source>
        <dbReference type="ARBA" id="ARBA00009865"/>
    </source>
</evidence>
<evidence type="ECO:0000313" key="9">
    <source>
        <dbReference type="EMBL" id="ARN57265.1"/>
    </source>
</evidence>
<dbReference type="InterPro" id="IPR006710">
    <property type="entry name" value="Glyco_hydro_43"/>
</dbReference>
<keyword evidence="4" id="KW-0119">Carbohydrate metabolism</keyword>
<accession>A0A1W6LNA3</accession>
<feature type="active site" description="Proton acceptor" evidence="6">
    <location>
        <position position="305"/>
    </location>
</feature>
<organism evidence="9 10">
    <name type="scientific">Sedimentisphaera salicampi</name>
    <dbReference type="NCBI Taxonomy" id="1941349"/>
    <lineage>
        <taxon>Bacteria</taxon>
        <taxon>Pseudomonadati</taxon>
        <taxon>Planctomycetota</taxon>
        <taxon>Phycisphaerae</taxon>
        <taxon>Sedimentisphaerales</taxon>
        <taxon>Sedimentisphaeraceae</taxon>
        <taxon>Sedimentisphaera</taxon>
    </lineage>
</organism>
<dbReference type="Gene3D" id="2.60.120.200">
    <property type="match status" value="1"/>
</dbReference>
<protein>
    <submittedName>
        <fullName evidence="9">Xylosidase/arabinosidase</fullName>
    </submittedName>
</protein>
<dbReference type="STRING" id="1941349.STSP1_01668"/>
<gene>
    <name evidence="9" type="primary">xsa_2</name>
    <name evidence="9" type="ORF">STSP1_01668</name>
</gene>
<reference evidence="10" key="1">
    <citation type="submission" date="2017-04" db="EMBL/GenBank/DDBJ databases">
        <title>Comparative genomics and description of representatives of a novel lineage of planctomycetes thriving in anoxic sediments.</title>
        <authorList>
            <person name="Spring S."/>
            <person name="Bunk B."/>
            <person name="Sproer C."/>
        </authorList>
    </citation>
    <scope>NUCLEOTIDE SEQUENCE [LARGE SCALE GENOMIC DNA]</scope>
    <source>
        <strain evidence="10">ST-PulAB-D4</strain>
    </source>
</reference>
<feature type="compositionally biased region" description="Polar residues" evidence="8">
    <location>
        <begin position="84"/>
        <end position="100"/>
    </location>
</feature>
<feature type="site" description="Important for catalytic activity, responsible for pKa modulation of the active site Glu and correct orientation of both the proton donor and substrate" evidence="7">
    <location>
        <position position="416"/>
    </location>
</feature>
<dbReference type="RefSeq" id="WP_161491683.1">
    <property type="nucleotide sequence ID" value="NZ_CP021023.1"/>
</dbReference>
<comment type="similarity">
    <text evidence="1">Belongs to the glycosyl hydrolase 43 family.</text>
</comment>
<dbReference type="Pfam" id="PF04616">
    <property type="entry name" value="Glyco_hydro_43"/>
    <property type="match status" value="1"/>
</dbReference>
<proteinExistence type="inferred from homology"/>
<evidence type="ECO:0000256" key="8">
    <source>
        <dbReference type="SAM" id="MobiDB-lite"/>
    </source>
</evidence>
<dbReference type="AlphaFoldDB" id="A0A1W6LNA3"/>
<dbReference type="SUPFAM" id="SSF75005">
    <property type="entry name" value="Arabinanase/levansucrase/invertase"/>
    <property type="match status" value="1"/>
</dbReference>
<evidence type="ECO:0000256" key="7">
    <source>
        <dbReference type="PIRSR" id="PIRSR606710-2"/>
    </source>
</evidence>
<evidence type="ECO:0000256" key="6">
    <source>
        <dbReference type="PIRSR" id="PIRSR606710-1"/>
    </source>
</evidence>
<dbReference type="EMBL" id="CP021023">
    <property type="protein sequence ID" value="ARN57265.1"/>
    <property type="molecule type" value="Genomic_DNA"/>
</dbReference>
<dbReference type="InterPro" id="IPR013320">
    <property type="entry name" value="ConA-like_dom_sf"/>
</dbReference>
<dbReference type="PANTHER" id="PTHR43772">
    <property type="entry name" value="ENDO-1,4-BETA-XYLANASE"/>
    <property type="match status" value="1"/>
</dbReference>
<dbReference type="CDD" id="cd09004">
    <property type="entry name" value="GH43_bXyl-like"/>
    <property type="match status" value="1"/>
</dbReference>
<dbReference type="InterPro" id="IPR023296">
    <property type="entry name" value="Glyco_hydro_beta-prop_sf"/>
</dbReference>
<evidence type="ECO:0000256" key="3">
    <source>
        <dbReference type="ARBA" id="ARBA00022801"/>
    </source>
</evidence>
<dbReference type="PANTHER" id="PTHR43772:SF2">
    <property type="entry name" value="PUTATIVE (AFU_ORTHOLOGUE AFUA_2G04480)-RELATED"/>
    <property type="match status" value="1"/>
</dbReference>
<keyword evidence="10" id="KW-1185">Reference proteome</keyword>
<feature type="region of interest" description="Disordered" evidence="8">
    <location>
        <begin position="84"/>
        <end position="106"/>
    </location>
</feature>
<evidence type="ECO:0000256" key="4">
    <source>
        <dbReference type="ARBA" id="ARBA00023277"/>
    </source>
</evidence>
<dbReference type="Proteomes" id="UP000193334">
    <property type="component" value="Chromosome"/>
</dbReference>
<dbReference type="KEGG" id="pbp:STSP1_01668"/>
<dbReference type="Pfam" id="PF13385">
    <property type="entry name" value="Laminin_G_3"/>
    <property type="match status" value="1"/>
</dbReference>
<dbReference type="GO" id="GO:0045493">
    <property type="term" value="P:xylan catabolic process"/>
    <property type="evidence" value="ECO:0007669"/>
    <property type="project" value="UniProtKB-KW"/>
</dbReference>
<keyword evidence="3" id="KW-0378">Hydrolase</keyword>
<sequence length="644" mass="71039">MLFLSASSVQAETAAYWRFEEGPAGGAVQKPFGALDISGNGNHLDPGTQAGQQGFRYKSETAYPALPETGDSNLFSIKNTGSFPSLETRSQDSNEGQGSCPTGIDLETITPSEFTIEAIFKPEDGGYRTVVGRDAVNVADNNSSLSALYFQIRPDDSVAVVFADVSGYQHIAESPADMIEGFDFSSDPQGETGRWYYMAAINDGSTLSLYLANITAGTDPFLVGQTDLTESPSPDKSLTAGSQSGQGWHTGAWSVGRGMYNAERTDRCWGYIDDVRISTSALSLNELLITPKPTADRNPLFDGADPHIMLTHDKAWIYPTAGYPRRFYTYSSSDMVNWTSGQEILNFNLISWIPDEKYAWAPCIIEKDNTYYFYYSVGPKPAHIGVASAPRPNGPFTDKGSALLSDNGDSGFEAIDPMVFEDPASGKFYFYAGGSAGSTLRVFELNDDMLSFKKEISVDTPPNFTEGAFMHYRNGVYYFSYSNGRWNRGNYSIHYCTSDSPLGPWNYRGELVSSQGWFKGPGHHSFAYNKAVDEWYIVYHRWNNRLGEGPYSGSRSVCVEKIEYDGELIRPIIQTDIGIEQTWTGSYYRADFNFDGQVSAEDLLIFTGNWLTGNYICDTAPVGGDGAVNKPDFSFFSSQWNISD</sequence>
<dbReference type="InterPro" id="IPR052176">
    <property type="entry name" value="Glycosyl_Hydrlase_43_Enz"/>
</dbReference>
<name>A0A1W6LNA3_9BACT</name>
<evidence type="ECO:0000256" key="2">
    <source>
        <dbReference type="ARBA" id="ARBA00022651"/>
    </source>
</evidence>
<dbReference type="GO" id="GO:0004553">
    <property type="term" value="F:hydrolase activity, hydrolyzing O-glycosyl compounds"/>
    <property type="evidence" value="ECO:0007669"/>
    <property type="project" value="InterPro"/>
</dbReference>
<evidence type="ECO:0000256" key="5">
    <source>
        <dbReference type="ARBA" id="ARBA00023295"/>
    </source>
</evidence>
<evidence type="ECO:0000313" key="10">
    <source>
        <dbReference type="Proteomes" id="UP000193334"/>
    </source>
</evidence>
<keyword evidence="2" id="KW-0624">Polysaccharide degradation</keyword>
<dbReference type="Gene3D" id="2.115.10.20">
    <property type="entry name" value="Glycosyl hydrolase domain, family 43"/>
    <property type="match status" value="1"/>
</dbReference>
<keyword evidence="2" id="KW-0858">Xylan degradation</keyword>
<dbReference type="SUPFAM" id="SSF49899">
    <property type="entry name" value="Concanavalin A-like lectins/glucanases"/>
    <property type="match status" value="1"/>
</dbReference>